<dbReference type="GeneID" id="25913626"/>
<dbReference type="Proteomes" id="UP000054560">
    <property type="component" value="Unassembled WGS sequence"/>
</dbReference>
<evidence type="ECO:0000256" key="1">
    <source>
        <dbReference type="SAM" id="Coils"/>
    </source>
</evidence>
<reference evidence="3 4" key="1">
    <citation type="submission" date="2011-02" db="EMBL/GenBank/DDBJ databases">
        <title>The Genome Sequence of Sphaeroforma arctica JP610.</title>
        <authorList>
            <consortium name="The Broad Institute Genome Sequencing Platform"/>
            <person name="Russ C."/>
            <person name="Cuomo C."/>
            <person name="Young S.K."/>
            <person name="Zeng Q."/>
            <person name="Gargeya S."/>
            <person name="Alvarado L."/>
            <person name="Berlin A."/>
            <person name="Chapman S.B."/>
            <person name="Chen Z."/>
            <person name="Freedman E."/>
            <person name="Gellesch M."/>
            <person name="Goldberg J."/>
            <person name="Griggs A."/>
            <person name="Gujja S."/>
            <person name="Heilman E."/>
            <person name="Heiman D."/>
            <person name="Howarth C."/>
            <person name="Mehta T."/>
            <person name="Neiman D."/>
            <person name="Pearson M."/>
            <person name="Roberts A."/>
            <person name="Saif S."/>
            <person name="Shea T."/>
            <person name="Shenoy N."/>
            <person name="Sisk P."/>
            <person name="Stolte C."/>
            <person name="Sykes S."/>
            <person name="White J."/>
            <person name="Yandava C."/>
            <person name="Burger G."/>
            <person name="Gray M.W."/>
            <person name="Holland P.W.H."/>
            <person name="King N."/>
            <person name="Lang F.B.F."/>
            <person name="Roger A.J."/>
            <person name="Ruiz-Trillo I."/>
            <person name="Haas B."/>
            <person name="Nusbaum C."/>
            <person name="Birren B."/>
        </authorList>
    </citation>
    <scope>NUCLEOTIDE SEQUENCE [LARGE SCALE GENOMIC DNA]</scope>
    <source>
        <strain evidence="3 4">JP610</strain>
    </source>
</reference>
<protein>
    <recommendedName>
        <fullName evidence="5">Spindle assembly checkpoint component MAD1</fullName>
    </recommendedName>
</protein>
<keyword evidence="4" id="KW-1185">Reference proteome</keyword>
<organism evidence="3 4">
    <name type="scientific">Sphaeroforma arctica JP610</name>
    <dbReference type="NCBI Taxonomy" id="667725"/>
    <lineage>
        <taxon>Eukaryota</taxon>
        <taxon>Ichthyosporea</taxon>
        <taxon>Ichthyophonida</taxon>
        <taxon>Sphaeroforma</taxon>
    </lineage>
</organism>
<accession>A0A0L0FC27</accession>
<dbReference type="CDD" id="cd23787">
    <property type="entry name" value="RWD_CSM1"/>
    <property type="match status" value="1"/>
</dbReference>
<keyword evidence="1" id="KW-0175">Coiled coil</keyword>
<gene>
    <name evidence="3" type="ORF">SARC_13122</name>
</gene>
<evidence type="ECO:0000313" key="3">
    <source>
        <dbReference type="EMBL" id="KNC74327.1"/>
    </source>
</evidence>
<sequence length="313" mass="35465">MTKCFCFKFSLALSITGLVDTVVTARSDPSVVWGKYQELIRLRSTDAEENCQLLRARIEELRQSHRREIKNLTEEIEQAKKGQARSDSVAKSEANLDATSKTEIKKLRLQLAEAQKSSLALKLELNVAQKEQKQVAVTTKSDHKDTVKLHKAIKRKNEELDDISQQIQLIATERDELHSELLAMKATNKSLSAKLKKASGSQSQDLISALEKNADVMETLRNHEDLIQTYADLTGIAISQIPGSQRKLDCSLIQKDGQELAFTLTWSEDDSEIEYTPYDSNSYGANIQDYLQEIFVFKIEMLRKFFLTLSKCC</sequence>
<evidence type="ECO:0000313" key="4">
    <source>
        <dbReference type="Proteomes" id="UP000054560"/>
    </source>
</evidence>
<feature type="signal peptide" evidence="2">
    <location>
        <begin position="1"/>
        <end position="21"/>
    </location>
</feature>
<keyword evidence="2" id="KW-0732">Signal</keyword>
<dbReference type="EMBL" id="KQ244515">
    <property type="protein sequence ID" value="KNC74327.1"/>
    <property type="molecule type" value="Genomic_DNA"/>
</dbReference>
<evidence type="ECO:0008006" key="5">
    <source>
        <dbReference type="Google" id="ProtNLM"/>
    </source>
</evidence>
<feature type="chain" id="PRO_5005538630" description="Spindle assembly checkpoint component MAD1" evidence="2">
    <location>
        <begin position="22"/>
        <end position="313"/>
    </location>
</feature>
<evidence type="ECO:0000256" key="2">
    <source>
        <dbReference type="SAM" id="SignalP"/>
    </source>
</evidence>
<name>A0A0L0FC27_9EUKA</name>
<feature type="coiled-coil region" evidence="1">
    <location>
        <begin position="44"/>
        <end position="173"/>
    </location>
</feature>
<proteinExistence type="predicted"/>
<dbReference type="AlphaFoldDB" id="A0A0L0FC27"/>
<dbReference type="RefSeq" id="XP_014148229.1">
    <property type="nucleotide sequence ID" value="XM_014292754.1"/>
</dbReference>